<name>A0ABU4MIB0_9ACTN</name>
<evidence type="ECO:0000313" key="3">
    <source>
        <dbReference type="EMBL" id="MDX3037194.1"/>
    </source>
</evidence>
<protein>
    <submittedName>
        <fullName evidence="3">Uncharacterized protein</fullName>
    </submittedName>
</protein>
<sequence>MSNRMRFVLDGDDRLTPVLNRAGDGAVRLHRRLDDSTSRSSASLRAFTRDADGHLRNLQGRFVSVAHAARLIQDSNGRWRDLNGRFVTSEVAARRMAAVTNGLPPALRAAGDAAGGAATRMRQLNDDTNDAGRTVTRVTGDINARMRDAQGRFLGAGGAAGGLGDAAEAAGGKVGGMSGAMGGLAAVIGLSLLPAIGALAPMIAGVALASGTLKLGFAGVGDAVAAAGKSKKEYQKELKKLSPEARSFTKELVGMKKEFADVGRDVQKAMLPGFTKALKAADPVVKIVGRGMTELGGAFGKAAEGAGRLFKDSGFQKDLEANLTLGRQFVGDMMSGLGGLGRGFLSFGAASKPTLTALSGGIRDLLGQGLPGMFDGLKVGIEGSSKFLNGLFGMINRLLPAIGRFSGEVARSLGPLLGEMFTSLGVRGAGALDTLGQVVKGLTPVFKDLGFGLKTTTQLMQIIGPTVRDTAGAIVGSLLPSFSQVDQAQGPLQRLSGWVQDNKGAIQEFARQGATGFITLVQAGVTHLPTLIKIFRLVTGGMVTALGGVLHAAAEAFGWIPGIGGKLKSADEKFQSFKESYLSGLQTAEDKARGFAESVVPKLSAGKLKLNIENWQSQIETAKAKMKTVPPSKRAKLQATIDDLQAKVSQAKGALASIQDKTVTVTTFLTYKGKSMAAVSAGRMATGGPVGFPGGGAVSGPGTSTSDSIPAMLSDGEYVINARSTAKYRSLIEAINTDRLGVAGLGGAGTAVAQGLAGGMTASFGLVEGGARRMASAVIAGIRAELEIASPSKKTAALAKDIGAGLIKGLTGSRDKIKATAKDLAADIWKAFDGRKDNRLVGMVNRQTKRLLTLAAQRDKLAEKIKAAKDYASGVTSTARQQAGLASLGMAEGEVTSGGIKGGLTSKLEQIRKFTSYIKELAKRGLNKGLLRQVLDMGPEQGYAYASALAGADKATFNEINSLQKKIDTDTRSLGRIGADRLYDSGKHAGRGFLKGLESQQDAIEKLMVKIAKGMEKAIRRALGIKSPSTVMARIGAHSTEGLARGLVGGMPALDQALAAVSGRVADTQPVIGRPAVAGAGARQVNVQVDVHGAIDPVATAREIRRMLLELKRVHGININLGVG</sequence>
<gene>
    <name evidence="3" type="ORF">PV383_08435</name>
</gene>
<organism evidence="3 4">
    <name type="scientific">Streptomyces caniscabiei</name>
    <dbReference type="NCBI Taxonomy" id="2746961"/>
    <lineage>
        <taxon>Bacteria</taxon>
        <taxon>Bacillati</taxon>
        <taxon>Actinomycetota</taxon>
        <taxon>Actinomycetes</taxon>
        <taxon>Kitasatosporales</taxon>
        <taxon>Streptomycetaceae</taxon>
        <taxon>Streptomyces</taxon>
    </lineage>
</organism>
<dbReference type="Proteomes" id="UP001282474">
    <property type="component" value="Unassembled WGS sequence"/>
</dbReference>
<keyword evidence="2" id="KW-0812">Transmembrane</keyword>
<keyword evidence="4" id="KW-1185">Reference proteome</keyword>
<evidence type="ECO:0000313" key="4">
    <source>
        <dbReference type="Proteomes" id="UP001282474"/>
    </source>
</evidence>
<proteinExistence type="predicted"/>
<evidence type="ECO:0000256" key="1">
    <source>
        <dbReference type="SAM" id="Coils"/>
    </source>
</evidence>
<keyword evidence="2" id="KW-0472">Membrane</keyword>
<comment type="caution">
    <text evidence="3">The sequence shown here is derived from an EMBL/GenBank/DDBJ whole genome shotgun (WGS) entry which is preliminary data.</text>
</comment>
<dbReference type="EMBL" id="JARAWJ010000005">
    <property type="protein sequence ID" value="MDX3037194.1"/>
    <property type="molecule type" value="Genomic_DNA"/>
</dbReference>
<dbReference type="RefSeq" id="WP_193383341.1">
    <property type="nucleotide sequence ID" value="NZ_JABXWI010000001.1"/>
</dbReference>
<feature type="coiled-coil region" evidence="1">
    <location>
        <begin position="605"/>
        <end position="661"/>
    </location>
</feature>
<accession>A0ABU4MIB0</accession>
<evidence type="ECO:0000256" key="2">
    <source>
        <dbReference type="SAM" id="Phobius"/>
    </source>
</evidence>
<feature type="transmembrane region" description="Helical" evidence="2">
    <location>
        <begin position="183"/>
        <end position="208"/>
    </location>
</feature>
<reference evidence="3 4" key="1">
    <citation type="journal article" date="2023" name="Microb. Genom.">
        <title>Mesoterricola silvestris gen. nov., sp. nov., Mesoterricola sediminis sp. nov., Geothrix oryzae sp. nov., Geothrix edaphica sp. nov., Geothrix rubra sp. nov., and Geothrix limicola sp. nov., six novel members of Acidobacteriota isolated from soils.</title>
        <authorList>
            <person name="Weisberg A.J."/>
            <person name="Pearce E."/>
            <person name="Kramer C.G."/>
            <person name="Chang J.H."/>
            <person name="Clarke C.R."/>
        </authorList>
    </citation>
    <scope>NUCLEOTIDE SEQUENCE [LARGE SCALE GENOMIC DNA]</scope>
    <source>
        <strain evidence="3 4">NE20-4-1</strain>
    </source>
</reference>
<keyword evidence="1" id="KW-0175">Coiled coil</keyword>
<keyword evidence="2" id="KW-1133">Transmembrane helix</keyword>